<dbReference type="STRING" id="156994.SAMN04488028_101192"/>
<evidence type="ECO:0000313" key="2">
    <source>
        <dbReference type="Proteomes" id="UP000184474"/>
    </source>
</evidence>
<evidence type="ECO:0000313" key="1">
    <source>
        <dbReference type="EMBL" id="SHJ46042.1"/>
    </source>
</evidence>
<gene>
    <name evidence="1" type="ORF">SAMN04488028_101192</name>
</gene>
<dbReference type="Proteomes" id="UP000184474">
    <property type="component" value="Unassembled WGS sequence"/>
</dbReference>
<organism evidence="1 2">
    <name type="scientific">Reichenbachiella agariperforans</name>
    <dbReference type="NCBI Taxonomy" id="156994"/>
    <lineage>
        <taxon>Bacteria</taxon>
        <taxon>Pseudomonadati</taxon>
        <taxon>Bacteroidota</taxon>
        <taxon>Cytophagia</taxon>
        <taxon>Cytophagales</taxon>
        <taxon>Reichenbachiellaceae</taxon>
        <taxon>Reichenbachiella</taxon>
    </lineage>
</organism>
<reference evidence="2" key="1">
    <citation type="submission" date="2016-11" db="EMBL/GenBank/DDBJ databases">
        <authorList>
            <person name="Varghese N."/>
            <person name="Submissions S."/>
        </authorList>
    </citation>
    <scope>NUCLEOTIDE SEQUENCE [LARGE SCALE GENOMIC DNA]</scope>
    <source>
        <strain evidence="2">DSM 26134</strain>
    </source>
</reference>
<keyword evidence="2" id="KW-1185">Reference proteome</keyword>
<protein>
    <recommendedName>
        <fullName evidence="3">Methyltransferase domain-containing protein</fullName>
    </recommendedName>
</protein>
<dbReference type="EMBL" id="FRAA01000001">
    <property type="protein sequence ID" value="SHJ46042.1"/>
    <property type="molecule type" value="Genomic_DNA"/>
</dbReference>
<dbReference type="CDD" id="cd02440">
    <property type="entry name" value="AdoMet_MTases"/>
    <property type="match status" value="1"/>
</dbReference>
<evidence type="ECO:0008006" key="3">
    <source>
        <dbReference type="Google" id="ProtNLM"/>
    </source>
</evidence>
<dbReference type="InterPro" id="IPR029063">
    <property type="entry name" value="SAM-dependent_MTases_sf"/>
</dbReference>
<proteinExistence type="predicted"/>
<dbReference type="SUPFAM" id="SSF53335">
    <property type="entry name" value="S-adenosyl-L-methionine-dependent methyltransferases"/>
    <property type="match status" value="1"/>
</dbReference>
<dbReference type="AlphaFoldDB" id="A0A1M6JHE0"/>
<dbReference type="Gene3D" id="3.40.50.150">
    <property type="entry name" value="Vaccinia Virus protein VP39"/>
    <property type="match status" value="1"/>
</dbReference>
<sequence length="205" mass="23425">MLHNSYGEPEEMPIEVFFRENEDFSELENLAITHCRGSILDVGAAAGAHALFMQALDIDVTAIDNSPGCIDTMHMSGMKKLIKEDFWKHKQKYDTLFILMNGLGLAGTLEGLDAFLLHCKSLLNEHGQILIDSSDISYLYEDGLPKPEGYYGNIRYQYEYDGKLGDWFDWVYVDQEKFKEVVASLGMEIEILLTDENDQYLARIY</sequence>
<name>A0A1M6JHE0_REIAG</name>
<accession>A0A1M6JHE0</accession>